<keyword evidence="7" id="KW-0238">DNA-binding</keyword>
<feature type="non-terminal residue" evidence="12">
    <location>
        <position position="57"/>
    </location>
</feature>
<evidence type="ECO:0000256" key="6">
    <source>
        <dbReference type="ARBA" id="ARBA00023015"/>
    </source>
</evidence>
<dbReference type="Gene3D" id="3.30.160.60">
    <property type="entry name" value="Classic Zinc Finger"/>
    <property type="match status" value="1"/>
</dbReference>
<dbReference type="GO" id="GO:0000981">
    <property type="term" value="F:DNA-binding transcription factor activity, RNA polymerase II-specific"/>
    <property type="evidence" value="ECO:0007669"/>
    <property type="project" value="TreeGrafter"/>
</dbReference>
<keyword evidence="9" id="KW-0539">Nucleus</keyword>
<evidence type="ECO:0000256" key="4">
    <source>
        <dbReference type="ARBA" id="ARBA00022771"/>
    </source>
</evidence>
<proteinExistence type="predicted"/>
<dbReference type="Proteomes" id="UP000558509">
    <property type="component" value="Unassembled WGS sequence"/>
</dbReference>
<gene>
    <name evidence="12" type="primary">Znf239</name>
    <name evidence="12" type="ORF">THRLUD_R01489</name>
</gene>
<accession>A0A7K7YMD4</accession>
<evidence type="ECO:0000259" key="11">
    <source>
        <dbReference type="PROSITE" id="PS50157"/>
    </source>
</evidence>
<evidence type="ECO:0000256" key="8">
    <source>
        <dbReference type="ARBA" id="ARBA00023163"/>
    </source>
</evidence>
<comment type="caution">
    <text evidence="12">The sequence shown here is derived from an EMBL/GenBank/DDBJ whole genome shotgun (WGS) entry which is preliminary data.</text>
</comment>
<dbReference type="SUPFAM" id="SSF57667">
    <property type="entry name" value="beta-beta-alpha zinc fingers"/>
    <property type="match status" value="1"/>
</dbReference>
<keyword evidence="8" id="KW-0804">Transcription</keyword>
<dbReference type="EMBL" id="VZTB01010707">
    <property type="protein sequence ID" value="NXA79110.1"/>
    <property type="molecule type" value="Genomic_DNA"/>
</dbReference>
<keyword evidence="2" id="KW-0479">Metal-binding</keyword>
<reference evidence="12 13" key="1">
    <citation type="submission" date="2019-09" db="EMBL/GenBank/DDBJ databases">
        <title>Bird 10,000 Genomes (B10K) Project - Family phase.</title>
        <authorList>
            <person name="Zhang G."/>
        </authorList>
    </citation>
    <scope>NUCLEOTIDE SEQUENCE [LARGE SCALE GENOMIC DNA]</scope>
    <source>
        <strain evidence="12">B10K-DU-001-68</strain>
        <tissue evidence="12">Muscle</tissue>
    </source>
</reference>
<comment type="subcellular location">
    <subcellularLocation>
        <location evidence="1">Nucleus</location>
    </subcellularLocation>
</comment>
<evidence type="ECO:0000256" key="10">
    <source>
        <dbReference type="PROSITE-ProRule" id="PRU00042"/>
    </source>
</evidence>
<organism evidence="12 13">
    <name type="scientific">Thryothorus ludovicianus</name>
    <name type="common">Carolina wren</name>
    <name type="synonym">Sylvia ludoviciana</name>
    <dbReference type="NCBI Taxonomy" id="74200"/>
    <lineage>
        <taxon>Eukaryota</taxon>
        <taxon>Metazoa</taxon>
        <taxon>Chordata</taxon>
        <taxon>Craniata</taxon>
        <taxon>Vertebrata</taxon>
        <taxon>Euteleostomi</taxon>
        <taxon>Archelosauria</taxon>
        <taxon>Archosauria</taxon>
        <taxon>Dinosauria</taxon>
        <taxon>Saurischia</taxon>
        <taxon>Theropoda</taxon>
        <taxon>Coelurosauria</taxon>
        <taxon>Aves</taxon>
        <taxon>Neognathae</taxon>
        <taxon>Neoaves</taxon>
        <taxon>Telluraves</taxon>
        <taxon>Australaves</taxon>
        <taxon>Passeriformes</taxon>
        <taxon>Certhiidae</taxon>
        <taxon>Troglodytinae</taxon>
        <taxon>Thryothorus</taxon>
    </lineage>
</organism>
<protein>
    <submittedName>
        <fullName evidence="12">ZN239 protein</fullName>
    </submittedName>
</protein>
<feature type="non-terminal residue" evidence="12">
    <location>
        <position position="1"/>
    </location>
</feature>
<dbReference type="AlphaFoldDB" id="A0A7K7YMD4"/>
<feature type="domain" description="C2H2-type" evidence="11">
    <location>
        <begin position="21"/>
        <end position="49"/>
    </location>
</feature>
<dbReference type="GO" id="GO:0008270">
    <property type="term" value="F:zinc ion binding"/>
    <property type="evidence" value="ECO:0007669"/>
    <property type="project" value="UniProtKB-KW"/>
</dbReference>
<evidence type="ECO:0000256" key="5">
    <source>
        <dbReference type="ARBA" id="ARBA00022833"/>
    </source>
</evidence>
<keyword evidence="5" id="KW-0862">Zinc</keyword>
<dbReference type="InterPro" id="IPR013087">
    <property type="entry name" value="Znf_C2H2_type"/>
</dbReference>
<name>A0A7K7YMD4_THRLU</name>
<keyword evidence="6" id="KW-0805">Transcription regulation</keyword>
<evidence type="ECO:0000256" key="7">
    <source>
        <dbReference type="ARBA" id="ARBA00023125"/>
    </source>
</evidence>
<dbReference type="InterPro" id="IPR036236">
    <property type="entry name" value="Znf_C2H2_sf"/>
</dbReference>
<keyword evidence="4 10" id="KW-0863">Zinc-finger</keyword>
<evidence type="ECO:0000256" key="3">
    <source>
        <dbReference type="ARBA" id="ARBA00022737"/>
    </source>
</evidence>
<dbReference type="PANTHER" id="PTHR23226:SF416">
    <property type="entry name" value="FI01424P"/>
    <property type="match status" value="1"/>
</dbReference>
<evidence type="ECO:0000256" key="1">
    <source>
        <dbReference type="ARBA" id="ARBA00004123"/>
    </source>
</evidence>
<dbReference type="GO" id="GO:0000978">
    <property type="term" value="F:RNA polymerase II cis-regulatory region sequence-specific DNA binding"/>
    <property type="evidence" value="ECO:0007669"/>
    <property type="project" value="TreeGrafter"/>
</dbReference>
<evidence type="ECO:0000313" key="12">
    <source>
        <dbReference type="EMBL" id="NXA79110.1"/>
    </source>
</evidence>
<evidence type="ECO:0000256" key="2">
    <source>
        <dbReference type="ARBA" id="ARBA00022723"/>
    </source>
</evidence>
<dbReference type="PANTHER" id="PTHR23226">
    <property type="entry name" value="ZINC FINGER AND SCAN DOMAIN-CONTAINING"/>
    <property type="match status" value="1"/>
</dbReference>
<dbReference type="FunFam" id="3.30.160.60:FF:000030">
    <property type="entry name" value="Zinc finger protein 628"/>
    <property type="match status" value="1"/>
</dbReference>
<dbReference type="GO" id="GO:0005634">
    <property type="term" value="C:nucleus"/>
    <property type="evidence" value="ECO:0007669"/>
    <property type="project" value="UniProtKB-SubCell"/>
</dbReference>
<dbReference type="PROSITE" id="PS50157">
    <property type="entry name" value="ZINC_FINGER_C2H2_2"/>
    <property type="match status" value="1"/>
</dbReference>
<keyword evidence="3" id="KW-0677">Repeat</keyword>
<keyword evidence="13" id="KW-1185">Reference proteome</keyword>
<evidence type="ECO:0000313" key="13">
    <source>
        <dbReference type="Proteomes" id="UP000558509"/>
    </source>
</evidence>
<sequence length="57" mass="6587">NFGQSSDLVVQQQLLTKEKLYKCFLEGGKSFSNSSNLLIHQWVHTEKWPNECEECGK</sequence>
<evidence type="ECO:0000256" key="9">
    <source>
        <dbReference type="ARBA" id="ARBA00023242"/>
    </source>
</evidence>